<evidence type="ECO:0000259" key="2">
    <source>
        <dbReference type="PROSITE" id="PS00028"/>
    </source>
</evidence>
<dbReference type="STRING" id="1448308.A0A2T2NLW8"/>
<dbReference type="SUPFAM" id="SSF57667">
    <property type="entry name" value="beta-beta-alpha zinc fingers"/>
    <property type="match status" value="1"/>
</dbReference>
<dbReference type="Pfam" id="PF12756">
    <property type="entry name" value="zf-C2H2_2"/>
    <property type="match status" value="1"/>
</dbReference>
<sequence length="351" mass="39826">MASEPRKFPCNTCSIIFTTSELQRSHMRQPWHIYNLRRRVAELPALSEEEYEKQATSREVPYQPRDSEESRRKSPLHSAQVELDPNSEDTPDIQIQDSEEIPPTQCLFCDQGSPTVEANIEHMSSAHGLFIPSPEQLSDLESFLGYLATIIFDYNECLYCGQEKGTVDGVQTHMRDKGHCMIKMSADSELLDFWELSDSEGEGQSEEEERAKSLAIKLSETEMRLPSGVVINSRSDTTQLRARPGLTQSRAKSSQQRIKRDERRAIAAAENPETPDETQSKPSRGHDRRVAVRGELGLVGVPESQIRALQITEKKMKRREAVAKAAYRHAMEQQPVKTIYYKTENPVYQAG</sequence>
<dbReference type="InterPro" id="IPR013087">
    <property type="entry name" value="Znf_C2H2_type"/>
</dbReference>
<accession>A0A2T2NLW8</accession>
<feature type="region of interest" description="Disordered" evidence="1">
    <location>
        <begin position="49"/>
        <end position="93"/>
    </location>
</feature>
<dbReference type="InterPro" id="IPR036236">
    <property type="entry name" value="Znf_C2H2_sf"/>
</dbReference>
<name>A0A2T2NLW8_CORCC</name>
<keyword evidence="4" id="KW-1185">Reference proteome</keyword>
<proteinExistence type="predicted"/>
<dbReference type="Proteomes" id="UP000240883">
    <property type="component" value="Unassembled WGS sequence"/>
</dbReference>
<gene>
    <name evidence="3" type="ORF">BS50DRAFT_526489</name>
</gene>
<dbReference type="PANTHER" id="PTHR13182">
    <property type="entry name" value="ZINC FINGER PROTEIN 622"/>
    <property type="match status" value="1"/>
</dbReference>
<dbReference type="PROSITE" id="PS00028">
    <property type="entry name" value="ZINC_FINGER_C2H2_1"/>
    <property type="match status" value="1"/>
</dbReference>
<feature type="non-terminal residue" evidence="3">
    <location>
        <position position="351"/>
    </location>
</feature>
<dbReference type="InterPro" id="IPR040025">
    <property type="entry name" value="Znf622/Rei1/Reh1"/>
</dbReference>
<feature type="domain" description="C2H2-type" evidence="2">
    <location>
        <begin position="10"/>
        <end position="32"/>
    </location>
</feature>
<evidence type="ECO:0000313" key="3">
    <source>
        <dbReference type="EMBL" id="PSN66441.1"/>
    </source>
</evidence>
<protein>
    <recommendedName>
        <fullName evidence="2">C2H2-type domain-containing protein</fullName>
    </recommendedName>
</protein>
<dbReference type="GO" id="GO:0030687">
    <property type="term" value="C:preribosome, large subunit precursor"/>
    <property type="evidence" value="ECO:0007669"/>
    <property type="project" value="TreeGrafter"/>
</dbReference>
<evidence type="ECO:0000313" key="4">
    <source>
        <dbReference type="Proteomes" id="UP000240883"/>
    </source>
</evidence>
<organism evidence="3 4">
    <name type="scientific">Corynespora cassiicola Philippines</name>
    <dbReference type="NCBI Taxonomy" id="1448308"/>
    <lineage>
        <taxon>Eukaryota</taxon>
        <taxon>Fungi</taxon>
        <taxon>Dikarya</taxon>
        <taxon>Ascomycota</taxon>
        <taxon>Pezizomycotina</taxon>
        <taxon>Dothideomycetes</taxon>
        <taxon>Pleosporomycetidae</taxon>
        <taxon>Pleosporales</taxon>
        <taxon>Corynesporascaceae</taxon>
        <taxon>Corynespora</taxon>
    </lineage>
</organism>
<dbReference type="OrthoDB" id="19329at2759"/>
<dbReference type="EMBL" id="KZ678136">
    <property type="protein sequence ID" value="PSN66441.1"/>
    <property type="molecule type" value="Genomic_DNA"/>
</dbReference>
<dbReference type="GO" id="GO:0042273">
    <property type="term" value="P:ribosomal large subunit biogenesis"/>
    <property type="evidence" value="ECO:0007669"/>
    <property type="project" value="TreeGrafter"/>
</dbReference>
<dbReference type="PANTHER" id="PTHR13182:SF8">
    <property type="entry name" value="CYTOPLASMIC 60S SUBUNIT BIOGENESIS FACTOR ZNF622"/>
    <property type="match status" value="1"/>
</dbReference>
<dbReference type="AlphaFoldDB" id="A0A2T2NLW8"/>
<dbReference type="SMART" id="SM00355">
    <property type="entry name" value="ZnF_C2H2"/>
    <property type="match status" value="3"/>
</dbReference>
<feature type="region of interest" description="Disordered" evidence="1">
    <location>
        <begin position="233"/>
        <end position="288"/>
    </location>
</feature>
<feature type="compositionally biased region" description="Polar residues" evidence="1">
    <location>
        <begin position="233"/>
        <end position="256"/>
    </location>
</feature>
<evidence type="ECO:0000256" key="1">
    <source>
        <dbReference type="SAM" id="MobiDB-lite"/>
    </source>
</evidence>
<dbReference type="InterPro" id="IPR041661">
    <property type="entry name" value="ZN622/Rei1/Reh1_Znf-C2H2"/>
</dbReference>
<reference evidence="3 4" key="1">
    <citation type="journal article" date="2018" name="Front. Microbiol.">
        <title>Genome-Wide Analysis of Corynespora cassiicola Leaf Fall Disease Putative Effectors.</title>
        <authorList>
            <person name="Lopez D."/>
            <person name="Ribeiro S."/>
            <person name="Label P."/>
            <person name="Fumanal B."/>
            <person name="Venisse J.S."/>
            <person name="Kohler A."/>
            <person name="de Oliveira R.R."/>
            <person name="Labutti K."/>
            <person name="Lipzen A."/>
            <person name="Lail K."/>
            <person name="Bauer D."/>
            <person name="Ohm R.A."/>
            <person name="Barry K.W."/>
            <person name="Spatafora J."/>
            <person name="Grigoriev I.V."/>
            <person name="Martin F.M."/>
            <person name="Pujade-Renaud V."/>
        </authorList>
    </citation>
    <scope>NUCLEOTIDE SEQUENCE [LARGE SCALE GENOMIC DNA]</scope>
    <source>
        <strain evidence="3 4">Philippines</strain>
    </source>
</reference>